<evidence type="ECO:0000313" key="6">
    <source>
        <dbReference type="EMBL" id="KAA9327662.1"/>
    </source>
</evidence>
<keyword evidence="3" id="KW-0597">Phosphoprotein</keyword>
<dbReference type="CDD" id="cd00130">
    <property type="entry name" value="PAS"/>
    <property type="match status" value="1"/>
</dbReference>
<dbReference type="PRINTS" id="PR00344">
    <property type="entry name" value="BCTRLSENSOR"/>
</dbReference>
<dbReference type="CDD" id="cd00075">
    <property type="entry name" value="HATPase"/>
    <property type="match status" value="1"/>
</dbReference>
<evidence type="ECO:0000313" key="7">
    <source>
        <dbReference type="Proteomes" id="UP000326380"/>
    </source>
</evidence>
<dbReference type="InterPro" id="IPR001610">
    <property type="entry name" value="PAC"/>
</dbReference>
<dbReference type="SUPFAM" id="SSF55785">
    <property type="entry name" value="PYP-like sensor domain (PAS domain)"/>
    <property type="match status" value="3"/>
</dbReference>
<proteinExistence type="predicted"/>
<dbReference type="Pfam" id="PF00512">
    <property type="entry name" value="HisKA"/>
    <property type="match status" value="1"/>
</dbReference>
<dbReference type="SUPFAM" id="SSF47384">
    <property type="entry name" value="Homodimeric domain of signal transducing histidine kinase"/>
    <property type="match status" value="1"/>
</dbReference>
<dbReference type="RefSeq" id="WP_151080109.1">
    <property type="nucleotide sequence ID" value="NZ_CP047647.1"/>
</dbReference>
<dbReference type="InterPro" id="IPR003594">
    <property type="entry name" value="HATPase_dom"/>
</dbReference>
<dbReference type="CDD" id="cd00082">
    <property type="entry name" value="HisKA"/>
    <property type="match status" value="1"/>
</dbReference>
<comment type="caution">
    <text evidence="6">The sequence shown here is derived from an EMBL/GenBank/DDBJ whole genome shotgun (WGS) entry which is preliminary data.</text>
</comment>
<dbReference type="Pfam" id="PF08447">
    <property type="entry name" value="PAS_3"/>
    <property type="match status" value="1"/>
</dbReference>
<dbReference type="SMART" id="SM00387">
    <property type="entry name" value="HATPase_c"/>
    <property type="match status" value="1"/>
</dbReference>
<keyword evidence="7" id="KW-1185">Reference proteome</keyword>
<dbReference type="Proteomes" id="UP000326380">
    <property type="component" value="Unassembled WGS sequence"/>
</dbReference>
<dbReference type="AlphaFoldDB" id="A0A7L4ZSE9"/>
<evidence type="ECO:0000256" key="3">
    <source>
        <dbReference type="ARBA" id="ARBA00022553"/>
    </source>
</evidence>
<evidence type="ECO:0000256" key="4">
    <source>
        <dbReference type="ARBA" id="ARBA00022679"/>
    </source>
</evidence>
<dbReference type="InterPro" id="IPR005467">
    <property type="entry name" value="His_kinase_dom"/>
</dbReference>
<dbReference type="PANTHER" id="PTHR43304">
    <property type="entry name" value="PHYTOCHROME-LIKE PROTEIN CPH1"/>
    <property type="match status" value="1"/>
</dbReference>
<protein>
    <recommendedName>
        <fullName evidence="2">histidine kinase</fullName>
        <ecNumber evidence="2">2.7.13.3</ecNumber>
    </recommendedName>
</protein>
<dbReference type="Gene3D" id="3.30.565.10">
    <property type="entry name" value="Histidine kinase-like ATPase, C-terminal domain"/>
    <property type="match status" value="1"/>
</dbReference>
<dbReference type="EMBL" id="VTWU01000006">
    <property type="protein sequence ID" value="KAA9327662.1"/>
    <property type="molecule type" value="Genomic_DNA"/>
</dbReference>
<organism evidence="6 7">
    <name type="scientific">Hymenobacter busanensis</name>
    <dbReference type="NCBI Taxonomy" id="2607656"/>
    <lineage>
        <taxon>Bacteria</taxon>
        <taxon>Pseudomonadati</taxon>
        <taxon>Bacteroidota</taxon>
        <taxon>Cytophagia</taxon>
        <taxon>Cytophagales</taxon>
        <taxon>Hymenobacteraceae</taxon>
        <taxon>Hymenobacter</taxon>
    </lineage>
</organism>
<accession>A0A7L4ZSE9</accession>
<dbReference type="InterPro" id="IPR013655">
    <property type="entry name" value="PAS_fold_3"/>
</dbReference>
<dbReference type="FunFam" id="3.30.450.20:FF:000099">
    <property type="entry name" value="Sensory box sensor histidine kinase"/>
    <property type="match status" value="1"/>
</dbReference>
<reference evidence="6 7" key="1">
    <citation type="submission" date="2019-09" db="EMBL/GenBank/DDBJ databases">
        <title>Genome sequence of Hymenobacter sp. M3.</title>
        <authorList>
            <person name="Srinivasan S."/>
        </authorList>
    </citation>
    <scope>NUCLEOTIDE SEQUENCE [LARGE SCALE GENOMIC DNA]</scope>
    <source>
        <strain evidence="6 7">M3</strain>
    </source>
</reference>
<dbReference type="NCBIfam" id="TIGR00229">
    <property type="entry name" value="sensory_box"/>
    <property type="match status" value="2"/>
</dbReference>
<gene>
    <name evidence="6" type="ORF">F0P96_16935</name>
</gene>
<dbReference type="InterPro" id="IPR004358">
    <property type="entry name" value="Sig_transdc_His_kin-like_C"/>
</dbReference>
<dbReference type="SUPFAM" id="SSF55874">
    <property type="entry name" value="ATPase domain of HSP90 chaperone/DNA topoisomerase II/histidine kinase"/>
    <property type="match status" value="1"/>
</dbReference>
<evidence type="ECO:0000256" key="5">
    <source>
        <dbReference type="ARBA" id="ARBA00022777"/>
    </source>
</evidence>
<dbReference type="EC" id="2.7.13.3" evidence="2"/>
<keyword evidence="5" id="KW-0418">Kinase</keyword>
<dbReference type="SMART" id="SM00091">
    <property type="entry name" value="PAS"/>
    <property type="match status" value="4"/>
</dbReference>
<evidence type="ECO:0000256" key="2">
    <source>
        <dbReference type="ARBA" id="ARBA00012438"/>
    </source>
</evidence>
<dbReference type="InterPro" id="IPR013656">
    <property type="entry name" value="PAS_4"/>
</dbReference>
<dbReference type="InterPro" id="IPR035965">
    <property type="entry name" value="PAS-like_dom_sf"/>
</dbReference>
<dbReference type="InterPro" id="IPR052162">
    <property type="entry name" value="Sensor_kinase/Photoreceptor"/>
</dbReference>
<dbReference type="Pfam" id="PF08448">
    <property type="entry name" value="PAS_4"/>
    <property type="match status" value="2"/>
</dbReference>
<name>A0A7L4ZSE9_9BACT</name>
<dbReference type="SMART" id="SM00086">
    <property type="entry name" value="PAC"/>
    <property type="match status" value="2"/>
</dbReference>
<dbReference type="Pfam" id="PF02518">
    <property type="entry name" value="HATPase_c"/>
    <property type="match status" value="1"/>
</dbReference>
<dbReference type="Gene3D" id="1.10.287.130">
    <property type="match status" value="1"/>
</dbReference>
<comment type="catalytic activity">
    <reaction evidence="1">
        <text>ATP + protein L-histidine = ADP + protein N-phospho-L-histidine.</text>
        <dbReference type="EC" id="2.7.13.3"/>
    </reaction>
</comment>
<dbReference type="GO" id="GO:0000155">
    <property type="term" value="F:phosphorelay sensor kinase activity"/>
    <property type="evidence" value="ECO:0007669"/>
    <property type="project" value="InterPro"/>
</dbReference>
<dbReference type="InterPro" id="IPR036097">
    <property type="entry name" value="HisK_dim/P_sf"/>
</dbReference>
<keyword evidence="4" id="KW-0808">Transferase</keyword>
<dbReference type="Gene3D" id="3.30.450.20">
    <property type="entry name" value="PAS domain"/>
    <property type="match status" value="4"/>
</dbReference>
<evidence type="ECO:0000256" key="1">
    <source>
        <dbReference type="ARBA" id="ARBA00000085"/>
    </source>
</evidence>
<dbReference type="InterPro" id="IPR003661">
    <property type="entry name" value="HisK_dim/P_dom"/>
</dbReference>
<dbReference type="PROSITE" id="PS50109">
    <property type="entry name" value="HIS_KIN"/>
    <property type="match status" value="1"/>
</dbReference>
<dbReference type="InterPro" id="IPR000700">
    <property type="entry name" value="PAS-assoc_C"/>
</dbReference>
<dbReference type="PROSITE" id="PS50113">
    <property type="entry name" value="PAC"/>
    <property type="match status" value="2"/>
</dbReference>
<dbReference type="InterPro" id="IPR000014">
    <property type="entry name" value="PAS"/>
</dbReference>
<sequence>MPATPLSALRAVFPPDDLLHGLLDASLVGTGLYQPVFAADGSVVDFTILLFNAEAQRILGQPERPTQTYLQLFPHTQETGVFDFHRRAFESGIPARLDVNYQGDGLDNFFRLSARRVGQGLVVSFTDTSDQTRTAVEDALRDSQRREQAARADAERQRNLLEAVIHQAPVAIGFITGSEQIITSVNPLMATIWGRTPEQVLGLPLLEALPELRGQGFDALVDQVLRTGVPHVGSEMPARLLRHGQLETNYYNFVYQPFYDEAGAVIGVIDVAVEVTDQVRARQLVEESRQELQVLNIQLEAANEDLAAINEEMEAANEEIRANHNELLTAQQALQVLNHDLEARVAAGTRQAQQAQKEAEHQRARLERFFMQAPAAICILDGPELVFELVNPGYQQLFPERQLLGKRILDALPEIAGHAVHETFRHVFETGKTHEEQSLLIPLARPDDGVLEDRYFTFIQQARFDDEGCIDGVLVFAFEVTEQVQARHRAEQAGQEFRTLTDAIPHLVWTATPGGEVDYCNDQWFAYTGSTPSESYGQGWASFYHSYDLPGLQQHWMQAVASGTPYQIQARLRRHDGIYHWFMVRVVALRNARGAVTKWFGTCTDIHEQKGLAEALQLASRKLATTNRDLRAANEKAQHANQELGITNEQLTRINQDLDNFVYTASHDLKQPLHNMAGVFEELKRTATFNDPEAEKLVNMFEVALQQIHSTIHGLSQVVQVERLTEHLPAEPVAVHDLAQNVIQSMQAQASAQKAHFELDFSAVPTLRFARTSLQSILYNLLSNALKYAAPGREPRVRVTTELEPDGAPTLVVQDNGLGLDLERYGTDLFQMFRRFHTHVAGSGMGLYLINRIVQQAGGRIDVESSLGQGTTFRVRLPANALPAA</sequence>
<dbReference type="PANTHER" id="PTHR43304:SF1">
    <property type="entry name" value="PAC DOMAIN-CONTAINING PROTEIN"/>
    <property type="match status" value="1"/>
</dbReference>
<dbReference type="SMART" id="SM00388">
    <property type="entry name" value="HisKA"/>
    <property type="match status" value="1"/>
</dbReference>
<dbReference type="InterPro" id="IPR036890">
    <property type="entry name" value="HATPase_C_sf"/>
</dbReference>